<feature type="transmembrane region" description="Helical" evidence="6">
    <location>
        <begin position="12"/>
        <end position="33"/>
    </location>
</feature>
<dbReference type="Proteomes" id="UP000004725">
    <property type="component" value="Unassembled WGS sequence"/>
</dbReference>
<reference evidence="7" key="3">
    <citation type="submission" date="2016-10" db="EMBL/GenBank/DDBJ databases">
        <authorList>
            <person name="See-Too W.S."/>
        </authorList>
    </citation>
    <scope>NUCLEOTIDE SEQUENCE</scope>
    <source>
        <strain evidence="7">DSM 14505</strain>
    </source>
</reference>
<evidence type="ECO:0000256" key="6">
    <source>
        <dbReference type="SAM" id="Phobius"/>
    </source>
</evidence>
<dbReference type="KEGG" id="pana:BBH88_17540"/>
<reference evidence="8 9" key="1">
    <citation type="journal article" date="2012" name="J. Bacteriol.">
        <title>Genome Sequence of the Antarctic Psychrophile Bacterium Planococcus antarcticus DSM 14505.</title>
        <authorList>
            <person name="Margolles A."/>
            <person name="Gueimonde M."/>
            <person name="Sanchez B."/>
        </authorList>
    </citation>
    <scope>NUCLEOTIDE SEQUENCE [LARGE SCALE GENOMIC DNA]</scope>
    <source>
        <strain evidence="8 9">DSM 14505</strain>
    </source>
</reference>
<evidence type="ECO:0000256" key="4">
    <source>
        <dbReference type="ARBA" id="ARBA00023136"/>
    </source>
</evidence>
<evidence type="ECO:0000256" key="3">
    <source>
        <dbReference type="ARBA" id="ARBA00022989"/>
    </source>
</evidence>
<reference evidence="10" key="2">
    <citation type="submission" date="2016-07" db="EMBL/GenBank/DDBJ databases">
        <authorList>
            <person name="See-Too W.S."/>
        </authorList>
    </citation>
    <scope>NUCLEOTIDE SEQUENCE [LARGE SCALE GENOMIC DNA]</scope>
    <source>
        <strain evidence="10">DSM 14505</strain>
    </source>
</reference>
<dbReference type="OrthoDB" id="9806785at2"/>
<organism evidence="8 9">
    <name type="scientific">Planococcus antarcticus DSM 14505</name>
    <dbReference type="NCBI Taxonomy" id="1185653"/>
    <lineage>
        <taxon>Bacteria</taxon>
        <taxon>Bacillati</taxon>
        <taxon>Bacillota</taxon>
        <taxon>Bacilli</taxon>
        <taxon>Bacillales</taxon>
        <taxon>Caryophanaceae</taxon>
        <taxon>Planococcus</taxon>
    </lineage>
</organism>
<evidence type="ECO:0000313" key="8">
    <source>
        <dbReference type="EMBL" id="EIM05253.1"/>
    </source>
</evidence>
<feature type="transmembrane region" description="Helical" evidence="6">
    <location>
        <begin position="219"/>
        <end position="244"/>
    </location>
</feature>
<evidence type="ECO:0000256" key="1">
    <source>
        <dbReference type="ARBA" id="ARBA00004141"/>
    </source>
</evidence>
<evidence type="ECO:0000313" key="7">
    <source>
        <dbReference type="EMBL" id="ANU11924.1"/>
    </source>
</evidence>
<feature type="transmembrane region" description="Helical" evidence="6">
    <location>
        <begin position="192"/>
        <end position="213"/>
    </location>
</feature>
<name>A0A1C7DKI0_9BACL</name>
<keyword evidence="3 6" id="KW-1133">Transmembrane helix</keyword>
<proteinExistence type="predicted"/>
<dbReference type="InterPro" id="IPR004710">
    <property type="entry name" value="Bilac:Na_transpt"/>
</dbReference>
<dbReference type="Proteomes" id="UP000092661">
    <property type="component" value="Chromosome"/>
</dbReference>
<dbReference type="PANTHER" id="PTHR10361:SF28">
    <property type="entry name" value="P3 PROTEIN-RELATED"/>
    <property type="match status" value="1"/>
</dbReference>
<dbReference type="eggNOG" id="COG0385">
    <property type="taxonomic scope" value="Bacteria"/>
</dbReference>
<dbReference type="Pfam" id="PF01758">
    <property type="entry name" value="SBF"/>
    <property type="match status" value="1"/>
</dbReference>
<feature type="transmembrane region" description="Helical" evidence="6">
    <location>
        <begin position="70"/>
        <end position="92"/>
    </location>
</feature>
<keyword evidence="4 6" id="KW-0472">Membrane</keyword>
<dbReference type="Gene3D" id="1.20.1530.20">
    <property type="match status" value="1"/>
</dbReference>
<evidence type="ECO:0000313" key="9">
    <source>
        <dbReference type="Proteomes" id="UP000004725"/>
    </source>
</evidence>
<dbReference type="RefSeq" id="WP_006831350.1">
    <property type="nucleotide sequence ID" value="NZ_AJYB01000082.1"/>
</dbReference>
<gene>
    <name evidence="8" type="ORF">A1A1_17030</name>
    <name evidence="7" type="ORF">BBH88_17540</name>
</gene>
<accession>A0A1C7DKI0</accession>
<feature type="transmembrane region" description="Helical" evidence="6">
    <location>
        <begin position="133"/>
        <end position="154"/>
    </location>
</feature>
<dbReference type="PANTHER" id="PTHR10361">
    <property type="entry name" value="SODIUM-BILE ACID COTRANSPORTER"/>
    <property type="match status" value="1"/>
</dbReference>
<dbReference type="GO" id="GO:0016020">
    <property type="term" value="C:membrane"/>
    <property type="evidence" value="ECO:0007669"/>
    <property type="project" value="UniProtKB-SubCell"/>
</dbReference>
<feature type="transmembrane region" description="Helical" evidence="6">
    <location>
        <begin position="160"/>
        <end position="180"/>
    </location>
</feature>
<feature type="region of interest" description="Disordered" evidence="5">
    <location>
        <begin position="309"/>
        <end position="333"/>
    </location>
</feature>
<protein>
    <submittedName>
        <fullName evidence="8">Bile acid/sodium symporter (BASS) family protein</fullName>
    </submittedName>
    <submittedName>
        <fullName evidence="7">Sodium transporter</fullName>
    </submittedName>
</protein>
<evidence type="ECO:0000313" key="10">
    <source>
        <dbReference type="Proteomes" id="UP000092661"/>
    </source>
</evidence>
<feature type="transmembrane region" description="Helical" evidence="6">
    <location>
        <begin position="98"/>
        <end position="121"/>
    </location>
</feature>
<sequence>MKVLNGLSNIAGKYFAVWVILIALVAFLFPSAFVGLGSYITILLGVVMFGMGLTLKPVDFKIIAKSPLPVFVGVAAQFLVMPFAAFGIAYLLNLPPELAAGLVLLGCVPGGTASNVMVYLAKGNLALSVAMTSLSTLMAPIMTPLLLLLLAGQWLPVNPMSMFVSIIQVIIVPIALGLLVQKLIPKVVEKTISVIPLISVAAILIIVSAVTAANAENVISSGFIVFLAVFLHNSFGLVLGYLTAMVMGLDEVDRRAISLEVGMQNSGLGVALATAHFSPLAALPSVWGAIWHNISGPILATIWSKKPSATEKPVEVNRASEVQPGKAWARTNK</sequence>
<dbReference type="InterPro" id="IPR038770">
    <property type="entry name" value="Na+/solute_symporter_sf"/>
</dbReference>
<evidence type="ECO:0000256" key="2">
    <source>
        <dbReference type="ARBA" id="ARBA00022692"/>
    </source>
</evidence>
<feature type="transmembrane region" description="Helical" evidence="6">
    <location>
        <begin position="39"/>
        <end position="58"/>
    </location>
</feature>
<dbReference type="EMBL" id="AJYB01000082">
    <property type="protein sequence ID" value="EIM05253.1"/>
    <property type="molecule type" value="Genomic_DNA"/>
</dbReference>
<dbReference type="AlphaFoldDB" id="A0A1C7DKI0"/>
<dbReference type="EMBL" id="CP016534">
    <property type="protein sequence ID" value="ANU11924.1"/>
    <property type="molecule type" value="Genomic_DNA"/>
</dbReference>
<dbReference type="InterPro" id="IPR002657">
    <property type="entry name" value="BilAc:Na_symport/Acr3"/>
</dbReference>
<keyword evidence="10" id="KW-1185">Reference proteome</keyword>
<keyword evidence="2 6" id="KW-0812">Transmembrane</keyword>
<comment type="subcellular location">
    <subcellularLocation>
        <location evidence="1">Membrane</location>
        <topology evidence="1">Multi-pass membrane protein</topology>
    </subcellularLocation>
</comment>
<evidence type="ECO:0000256" key="5">
    <source>
        <dbReference type="SAM" id="MobiDB-lite"/>
    </source>
</evidence>